<feature type="region of interest" description="Disordered" evidence="1">
    <location>
        <begin position="178"/>
        <end position="210"/>
    </location>
</feature>
<dbReference type="Gramene" id="TVU27982">
    <property type="protein sequence ID" value="TVU27982"/>
    <property type="gene ID" value="EJB05_19488"/>
</dbReference>
<reference evidence="2 3" key="1">
    <citation type="journal article" date="2019" name="Sci. Rep.">
        <title>A high-quality genome of Eragrostis curvula grass provides insights into Poaceae evolution and supports new strategies to enhance forage quality.</title>
        <authorList>
            <person name="Carballo J."/>
            <person name="Santos B.A.C.M."/>
            <person name="Zappacosta D."/>
            <person name="Garbus I."/>
            <person name="Selva J.P."/>
            <person name="Gallo C.A."/>
            <person name="Diaz A."/>
            <person name="Albertini E."/>
            <person name="Caccamo M."/>
            <person name="Echenique V."/>
        </authorList>
    </citation>
    <scope>NUCLEOTIDE SEQUENCE [LARGE SCALE GENOMIC DNA]</scope>
    <source>
        <strain evidence="3">cv. Victoria</strain>
        <tissue evidence="2">Leaf</tissue>
    </source>
</reference>
<evidence type="ECO:0000313" key="3">
    <source>
        <dbReference type="Proteomes" id="UP000324897"/>
    </source>
</evidence>
<feature type="compositionally biased region" description="Polar residues" evidence="1">
    <location>
        <begin position="178"/>
        <end position="188"/>
    </location>
</feature>
<feature type="non-terminal residue" evidence="2">
    <location>
        <position position="1"/>
    </location>
</feature>
<protein>
    <submittedName>
        <fullName evidence="2">Uncharacterized protein</fullName>
    </submittedName>
</protein>
<proteinExistence type="predicted"/>
<dbReference type="AlphaFoldDB" id="A0A5J9UVV4"/>
<evidence type="ECO:0000313" key="2">
    <source>
        <dbReference type="EMBL" id="TVU27982.1"/>
    </source>
</evidence>
<feature type="region of interest" description="Disordered" evidence="1">
    <location>
        <begin position="1"/>
        <end position="65"/>
    </location>
</feature>
<name>A0A5J9UVV4_9POAL</name>
<feature type="compositionally biased region" description="Basic residues" evidence="1">
    <location>
        <begin position="18"/>
        <end position="27"/>
    </location>
</feature>
<dbReference type="Proteomes" id="UP000324897">
    <property type="component" value="Chromosome 1"/>
</dbReference>
<accession>A0A5J9UVV4</accession>
<keyword evidence="3" id="KW-1185">Reference proteome</keyword>
<organism evidence="2 3">
    <name type="scientific">Eragrostis curvula</name>
    <name type="common">weeping love grass</name>
    <dbReference type="NCBI Taxonomy" id="38414"/>
    <lineage>
        <taxon>Eukaryota</taxon>
        <taxon>Viridiplantae</taxon>
        <taxon>Streptophyta</taxon>
        <taxon>Embryophyta</taxon>
        <taxon>Tracheophyta</taxon>
        <taxon>Spermatophyta</taxon>
        <taxon>Magnoliopsida</taxon>
        <taxon>Liliopsida</taxon>
        <taxon>Poales</taxon>
        <taxon>Poaceae</taxon>
        <taxon>PACMAD clade</taxon>
        <taxon>Chloridoideae</taxon>
        <taxon>Eragrostideae</taxon>
        <taxon>Eragrostidinae</taxon>
        <taxon>Eragrostis</taxon>
    </lineage>
</organism>
<evidence type="ECO:0000256" key="1">
    <source>
        <dbReference type="SAM" id="MobiDB-lite"/>
    </source>
</evidence>
<dbReference type="EMBL" id="RWGY01000011">
    <property type="protein sequence ID" value="TVU27982.1"/>
    <property type="molecule type" value="Genomic_DNA"/>
</dbReference>
<sequence length="210" mass="23801">MAVSKNNKAAEIIISTYKPKKKKRPRTRHQDPEEQNPTRQISLPDATAPHPCMQGSQSRSSPAVPAFCATNKRRQRRRAQEEELLDVLSRADRRQGRERNVSWMAFVELLPLLSPSLSSPFILCHEIVDSFRNIFMTLAREMSDGRGREIASSEMCQNSSIQCVARVLGLPWRNQSVRGVNREGQQTRSPEHDGPWGHARAHSAPPRESN</sequence>
<gene>
    <name evidence="2" type="ORF">EJB05_19488</name>
</gene>
<comment type="caution">
    <text evidence="2">The sequence shown here is derived from an EMBL/GenBank/DDBJ whole genome shotgun (WGS) entry which is preliminary data.</text>
</comment>